<dbReference type="PANTHER" id="PTHR10335:SF23">
    <property type="entry name" value="OB FOLD-CONTAINING PROTEIN, NUCLEIC ACID BINDING"/>
    <property type="match status" value="1"/>
</dbReference>
<dbReference type="GO" id="GO:0000494">
    <property type="term" value="P:box C/D sno(s)RNA 3'-end processing"/>
    <property type="evidence" value="ECO:0007669"/>
    <property type="project" value="TreeGrafter"/>
</dbReference>
<dbReference type="GO" id="GO:0008649">
    <property type="term" value="F:rRNA methyltransferase activity"/>
    <property type="evidence" value="ECO:0007669"/>
    <property type="project" value="TreeGrafter"/>
</dbReference>
<dbReference type="PANTHER" id="PTHR10335">
    <property type="entry name" value="RRNA 2-O-METHYLTRANSFERASE FIBRILLARIN"/>
    <property type="match status" value="1"/>
</dbReference>
<accession>A0A1L7WXK1</accession>
<dbReference type="OrthoDB" id="5596992at2759"/>
<keyword evidence="4" id="KW-1185">Reference proteome</keyword>
<name>A0A1L7WXK1_9HELO</name>
<dbReference type="AlphaFoldDB" id="A0A1L7WXK1"/>
<dbReference type="Pfam" id="PF10307">
    <property type="entry name" value="HAD_SAK_1"/>
    <property type="match status" value="1"/>
</dbReference>
<feature type="compositionally biased region" description="Polar residues" evidence="1">
    <location>
        <begin position="482"/>
        <end position="491"/>
    </location>
</feature>
<dbReference type="GO" id="GO:0032040">
    <property type="term" value="C:small-subunit processome"/>
    <property type="evidence" value="ECO:0007669"/>
    <property type="project" value="TreeGrafter"/>
</dbReference>
<evidence type="ECO:0000313" key="4">
    <source>
        <dbReference type="Proteomes" id="UP000184330"/>
    </source>
</evidence>
<dbReference type="GO" id="GO:0031428">
    <property type="term" value="C:box C/D methylation guide snoRNP complex"/>
    <property type="evidence" value="ECO:0007669"/>
    <property type="project" value="TreeGrafter"/>
</dbReference>
<reference evidence="3 4" key="1">
    <citation type="submission" date="2016-03" db="EMBL/GenBank/DDBJ databases">
        <authorList>
            <person name="Ploux O."/>
        </authorList>
    </citation>
    <scope>NUCLEOTIDE SEQUENCE [LARGE SCALE GENOMIC DNA]</scope>
    <source>
        <strain evidence="3 4">UAMH 11012</strain>
    </source>
</reference>
<gene>
    <name evidence="3" type="ORF">PAC_07354</name>
</gene>
<dbReference type="GO" id="GO:0003723">
    <property type="term" value="F:RNA binding"/>
    <property type="evidence" value="ECO:0007669"/>
    <property type="project" value="TreeGrafter"/>
</dbReference>
<evidence type="ECO:0000313" key="3">
    <source>
        <dbReference type="EMBL" id="CZR57465.1"/>
    </source>
</evidence>
<sequence>MLRRAFSFCQRALIIYSKAAKTYVVCDSKMSGPNGYGYSNGTSSTRYTLTALNRWSVADKEQLPAVDKIKSLHVYDFDNTLFNSPLPNPKLWNGPTIGFLQSQDTFATGGWWHDSRILAATGEGLEKEEPRAWKGWWNERIVELIELSMQQKDVCTILLTGRSEVGFAKLVKKMVVSKGLDFDIISLKPPTGPNNERFSSTMNFKQNFLEALMETYRGAEEIRVYEDRVKHVKGFRDFFMDYNKRQQGIGGSPTRGPITAEVVQVADSSTQLSPVQETAEVQCLINDHNLAVSKGRRAPRLQIKKTVFYTGYLIDNTDTQKLLTLAQLPPNMPDTELKFLANNVLITPRPCQNSILEKVGGMGSKTTWQVTGTAVFENKIWAACVRPVPETKKYYTENPVPIIVLVLRKGARPIDAGKIQNWQPVPPEKQFIFESTVGEKVLLRIEEEDPRENEYESLFPNKTFKRKHAPDDDPPRRDSGSYGHNTQSSNTGRGGYQQNNYGGGGRGGRGNHRGGGNGRGGRGGNNRGGGGGRGRGRGGGYNYRSLDDVGEKGNNTPPTYNAAVAYEDFPPLQKQYQTPQQLVQQQFQQYHQYMQGKGGNGNGGGGGNQELQYF</sequence>
<feature type="compositionally biased region" description="Basic and acidic residues" evidence="1">
    <location>
        <begin position="469"/>
        <end position="479"/>
    </location>
</feature>
<dbReference type="Proteomes" id="UP000184330">
    <property type="component" value="Unassembled WGS sequence"/>
</dbReference>
<dbReference type="InterPro" id="IPR018812">
    <property type="entry name" value="SAK_HAD"/>
</dbReference>
<protein>
    <submittedName>
        <fullName evidence="3">Probable nucleolar rRNA processing protein GAR1</fullName>
    </submittedName>
</protein>
<dbReference type="GO" id="GO:1990259">
    <property type="term" value="F:histone H2AQ104 methyltransferase activity"/>
    <property type="evidence" value="ECO:0007669"/>
    <property type="project" value="TreeGrafter"/>
</dbReference>
<feature type="compositionally biased region" description="Gly residues" evidence="1">
    <location>
        <begin position="501"/>
        <end position="541"/>
    </location>
</feature>
<feature type="region of interest" description="Disordered" evidence="1">
    <location>
        <begin position="594"/>
        <end position="614"/>
    </location>
</feature>
<feature type="domain" description="Swiss Army Knife RNA repair protein HAD" evidence="2">
    <location>
        <begin position="84"/>
        <end position="289"/>
    </location>
</feature>
<evidence type="ECO:0000259" key="2">
    <source>
        <dbReference type="Pfam" id="PF10307"/>
    </source>
</evidence>
<feature type="region of interest" description="Disordered" evidence="1">
    <location>
        <begin position="449"/>
        <end position="560"/>
    </location>
</feature>
<feature type="compositionally biased region" description="Gly residues" evidence="1">
    <location>
        <begin position="596"/>
        <end position="608"/>
    </location>
</feature>
<dbReference type="EMBL" id="FJOG01000010">
    <property type="protein sequence ID" value="CZR57465.1"/>
    <property type="molecule type" value="Genomic_DNA"/>
</dbReference>
<proteinExistence type="predicted"/>
<organism evidence="3 4">
    <name type="scientific">Phialocephala subalpina</name>
    <dbReference type="NCBI Taxonomy" id="576137"/>
    <lineage>
        <taxon>Eukaryota</taxon>
        <taxon>Fungi</taxon>
        <taxon>Dikarya</taxon>
        <taxon>Ascomycota</taxon>
        <taxon>Pezizomycotina</taxon>
        <taxon>Leotiomycetes</taxon>
        <taxon>Helotiales</taxon>
        <taxon>Mollisiaceae</taxon>
        <taxon>Phialocephala</taxon>
        <taxon>Phialocephala fortinii species complex</taxon>
    </lineage>
</organism>
<evidence type="ECO:0000256" key="1">
    <source>
        <dbReference type="SAM" id="MobiDB-lite"/>
    </source>
</evidence>